<sequence length="372" mass="39886">MKNWLLLLCIVSVLGCVSYAEEARVILDENSVKNLHLETAETEETTFEETIFALGHLDILPGRKAVVSSRIAGRAFSVLALPDQQVDEGDELVWVESRQPGDPPPTIMLPAPMSGLIAKVDIAQGQPISPEQALIEIVDLTQLEASAQVPEHLAGRLQKGQTARIRLPGFPGKVIEAKLAHMGAYADEKSGTVEAAFHIPNDDQLSLRPGMRAEFSIVTASRENVPVVPKAALQGEGGNRFVFVKDFELPNAFVKAAVVIGESNDKYVEVVSGLLPGDEVVSEGAYALSFAGGGTTSLKEALDAAHGHEHNADGSEKKDAKGGEDDHDHEHEGEGKVTANGWTELTTLFALSTGILLVLLALVSWKRNPSRD</sequence>
<dbReference type="RefSeq" id="WP_139373100.1">
    <property type="nucleotide sequence ID" value="NZ_FUYE01000003.1"/>
</dbReference>
<dbReference type="GO" id="GO:0022857">
    <property type="term" value="F:transmembrane transporter activity"/>
    <property type="evidence" value="ECO:0007669"/>
    <property type="project" value="InterPro"/>
</dbReference>
<reference evidence="8" key="1">
    <citation type="submission" date="2017-02" db="EMBL/GenBank/DDBJ databases">
        <authorList>
            <person name="Varghese N."/>
            <person name="Submissions S."/>
        </authorList>
    </citation>
    <scope>NUCLEOTIDE SEQUENCE [LARGE SCALE GENOMIC DNA]</scope>
    <source>
        <strain evidence="8">ATCC 700200</strain>
    </source>
</reference>
<feature type="domain" description="CusB-like beta-barrel" evidence="5">
    <location>
        <begin position="146"/>
        <end position="219"/>
    </location>
</feature>
<evidence type="ECO:0000259" key="5">
    <source>
        <dbReference type="Pfam" id="PF25954"/>
    </source>
</evidence>
<dbReference type="Gene3D" id="2.40.30.170">
    <property type="match status" value="1"/>
</dbReference>
<feature type="transmembrane region" description="Helical" evidence="4">
    <location>
        <begin position="345"/>
        <end position="365"/>
    </location>
</feature>
<dbReference type="SUPFAM" id="SSF111369">
    <property type="entry name" value="HlyD-like secretion proteins"/>
    <property type="match status" value="1"/>
</dbReference>
<dbReference type="InterPro" id="IPR058649">
    <property type="entry name" value="CzcB_C"/>
</dbReference>
<dbReference type="PANTHER" id="PTHR30097">
    <property type="entry name" value="CATION EFFLUX SYSTEM PROTEIN CUSB"/>
    <property type="match status" value="1"/>
</dbReference>
<keyword evidence="4" id="KW-0812">Transmembrane</keyword>
<feature type="domain" description="CzcB-like C-terminal circularly permuted SH3-like" evidence="6">
    <location>
        <begin position="228"/>
        <end position="288"/>
    </location>
</feature>
<dbReference type="Pfam" id="PF25954">
    <property type="entry name" value="Beta-barrel_RND_2"/>
    <property type="match status" value="1"/>
</dbReference>
<evidence type="ECO:0000256" key="4">
    <source>
        <dbReference type="SAM" id="Phobius"/>
    </source>
</evidence>
<proteinExistence type="inferred from homology"/>
<evidence type="ECO:0000256" key="3">
    <source>
        <dbReference type="SAM" id="MobiDB-lite"/>
    </source>
</evidence>
<dbReference type="OrthoDB" id="185188at2"/>
<dbReference type="InterPro" id="IPR006143">
    <property type="entry name" value="RND_pump_MFP"/>
</dbReference>
<organism evidence="7 8">
    <name type="scientific">Prosthecobacter debontii</name>
    <dbReference type="NCBI Taxonomy" id="48467"/>
    <lineage>
        <taxon>Bacteria</taxon>
        <taxon>Pseudomonadati</taxon>
        <taxon>Verrucomicrobiota</taxon>
        <taxon>Verrucomicrobiia</taxon>
        <taxon>Verrucomicrobiales</taxon>
        <taxon>Verrucomicrobiaceae</taxon>
        <taxon>Prosthecobacter</taxon>
    </lineage>
</organism>
<keyword evidence="4" id="KW-1133">Transmembrane helix</keyword>
<dbReference type="InterPro" id="IPR058792">
    <property type="entry name" value="Beta-barrel_RND_2"/>
</dbReference>
<dbReference type="Pfam" id="PF25975">
    <property type="entry name" value="CzcB_C"/>
    <property type="match status" value="1"/>
</dbReference>
<keyword evidence="2" id="KW-0813">Transport</keyword>
<keyword evidence="8" id="KW-1185">Reference proteome</keyword>
<evidence type="ECO:0000259" key="6">
    <source>
        <dbReference type="Pfam" id="PF25975"/>
    </source>
</evidence>
<dbReference type="Gene3D" id="2.40.50.100">
    <property type="match status" value="1"/>
</dbReference>
<evidence type="ECO:0000256" key="1">
    <source>
        <dbReference type="ARBA" id="ARBA00009477"/>
    </source>
</evidence>
<dbReference type="GO" id="GO:0016020">
    <property type="term" value="C:membrane"/>
    <property type="evidence" value="ECO:0007669"/>
    <property type="project" value="InterPro"/>
</dbReference>
<feature type="compositionally biased region" description="Basic and acidic residues" evidence="3">
    <location>
        <begin position="303"/>
        <end position="335"/>
    </location>
</feature>
<dbReference type="EMBL" id="FUYE01000003">
    <property type="protein sequence ID" value="SKA86322.1"/>
    <property type="molecule type" value="Genomic_DNA"/>
</dbReference>
<dbReference type="PROSITE" id="PS51257">
    <property type="entry name" value="PROKAR_LIPOPROTEIN"/>
    <property type="match status" value="1"/>
</dbReference>
<dbReference type="NCBIfam" id="TIGR01730">
    <property type="entry name" value="RND_mfp"/>
    <property type="match status" value="1"/>
</dbReference>
<name>A0A1T4X9N1_9BACT</name>
<evidence type="ECO:0000256" key="2">
    <source>
        <dbReference type="ARBA" id="ARBA00022448"/>
    </source>
</evidence>
<gene>
    <name evidence="7" type="ORF">SAMN02745166_01281</name>
</gene>
<protein>
    <submittedName>
        <fullName evidence="7">RND family efflux transporter, MFP subunit</fullName>
    </submittedName>
</protein>
<comment type="similarity">
    <text evidence="1">Belongs to the membrane fusion protein (MFP) (TC 8.A.1) family.</text>
</comment>
<feature type="region of interest" description="Disordered" evidence="3">
    <location>
        <begin position="303"/>
        <end position="338"/>
    </location>
</feature>
<evidence type="ECO:0000313" key="7">
    <source>
        <dbReference type="EMBL" id="SKA86322.1"/>
    </source>
</evidence>
<dbReference type="PANTHER" id="PTHR30097:SF4">
    <property type="entry name" value="SLR6042 PROTEIN"/>
    <property type="match status" value="1"/>
</dbReference>
<dbReference type="InterPro" id="IPR051909">
    <property type="entry name" value="MFP_Cation_Efflux"/>
</dbReference>
<dbReference type="AlphaFoldDB" id="A0A1T4X9N1"/>
<dbReference type="STRING" id="48467.SAMN02745166_01281"/>
<dbReference type="Proteomes" id="UP000190774">
    <property type="component" value="Unassembled WGS sequence"/>
</dbReference>
<dbReference type="Gene3D" id="2.40.420.20">
    <property type="match status" value="1"/>
</dbReference>
<evidence type="ECO:0000313" key="8">
    <source>
        <dbReference type="Proteomes" id="UP000190774"/>
    </source>
</evidence>
<keyword evidence="4" id="KW-0472">Membrane</keyword>
<accession>A0A1T4X9N1</accession>